<dbReference type="Proteomes" id="UP000000496">
    <property type="component" value="Chromosome gsn.131"/>
</dbReference>
<feature type="compositionally biased region" description="Low complexity" evidence="1">
    <location>
        <begin position="137"/>
        <end position="146"/>
    </location>
</feature>
<reference key="1">
    <citation type="journal article" date="2011" name="Mol. Biol. Evol.">
        <title>Unity in variety -- the pan-genome of the Chlamydiae.</title>
        <authorList>
            <person name="Collingro A."/>
            <person name="Tischler P."/>
            <person name="Weinmaier T."/>
            <person name="Penz T."/>
            <person name="Heinz E."/>
            <person name="Brunham R.C."/>
            <person name="Read T.D."/>
            <person name="Bavoil P.M."/>
            <person name="Sachse K."/>
            <person name="Kahane S."/>
            <person name="Friedman M.G."/>
            <person name="Rattei T."/>
            <person name="Myers G.S.A."/>
            <person name="Horn M."/>
        </authorList>
    </citation>
    <scope>NUCLEOTIDE SEQUENCE</scope>
    <source>
        <strain>Z</strain>
    </source>
</reference>
<evidence type="ECO:0000313" key="4">
    <source>
        <dbReference type="Proteomes" id="UP000000496"/>
    </source>
</evidence>
<gene>
    <name evidence="3" type="ordered locus">SNE_A04060</name>
</gene>
<evidence type="ECO:0000256" key="1">
    <source>
        <dbReference type="SAM" id="MobiDB-lite"/>
    </source>
</evidence>
<feature type="transmembrane region" description="Helical" evidence="2">
    <location>
        <begin position="52"/>
        <end position="73"/>
    </location>
</feature>
<keyword evidence="4" id="KW-1185">Reference proteome</keyword>
<dbReference type="KEGG" id="sng:SNE_A04060"/>
<keyword evidence="2" id="KW-0472">Membrane</keyword>
<accession>F8L6F2</accession>
<keyword evidence="2" id="KW-1133">Transmembrane helix</keyword>
<dbReference type="HOGENOM" id="CLU_1642584_0_0_0"/>
<dbReference type="STRING" id="331113.SNE_A04060"/>
<sequence length="161" mass="17873">MSQTTPTTSSSSLKNLITSTSNLPLFKAVGNLMTHTAAAFEYATYESPQARFTAVMIATMTTSLGIWGIQFTLGRIPFHFVRKTLIPVAEWSLKAGLAWVIFKALDNAVNEVNGHSPLNPHSRHPYDPEKHRRSSEPLRSSSPSSPVHTRKDPFKSTKTYE</sequence>
<dbReference type="RefSeq" id="WP_013942750.1">
    <property type="nucleotide sequence ID" value="NC_015713.1"/>
</dbReference>
<organism evidence="3 4">
    <name type="scientific">Simkania negevensis (strain ATCC VR-1471 / DSM 27360 / Z)</name>
    <dbReference type="NCBI Taxonomy" id="331113"/>
    <lineage>
        <taxon>Bacteria</taxon>
        <taxon>Pseudomonadati</taxon>
        <taxon>Chlamydiota</taxon>
        <taxon>Chlamydiia</taxon>
        <taxon>Parachlamydiales</taxon>
        <taxon>Simkaniaceae</taxon>
        <taxon>Simkania</taxon>
    </lineage>
</organism>
<name>F8L6F2_SIMNZ</name>
<dbReference type="AlphaFoldDB" id="F8L6F2"/>
<reference evidence="3 4" key="2">
    <citation type="journal article" date="2011" name="Mol. Biol. Evol.">
        <title>Unity in variety--the pan-genome of the Chlamydiae.</title>
        <authorList>
            <person name="Collingro A."/>
            <person name="Tischler P."/>
            <person name="Weinmaier T."/>
            <person name="Penz T."/>
            <person name="Heinz E."/>
            <person name="Brunham R.C."/>
            <person name="Read T.D."/>
            <person name="Bavoil P.M."/>
            <person name="Sachse K."/>
            <person name="Kahane S."/>
            <person name="Friedman M.G."/>
            <person name="Rattei T."/>
            <person name="Myers G.S."/>
            <person name="Horn M."/>
        </authorList>
    </citation>
    <scope>NUCLEOTIDE SEQUENCE [LARGE SCALE GENOMIC DNA]</scope>
    <source>
        <strain evidence="4">ATCC VR-1471 / Z</strain>
    </source>
</reference>
<evidence type="ECO:0000256" key="2">
    <source>
        <dbReference type="SAM" id="Phobius"/>
    </source>
</evidence>
<evidence type="ECO:0000313" key="3">
    <source>
        <dbReference type="EMBL" id="CCB88283.1"/>
    </source>
</evidence>
<keyword evidence="2" id="KW-0812">Transmembrane</keyword>
<feature type="compositionally biased region" description="Basic and acidic residues" evidence="1">
    <location>
        <begin position="124"/>
        <end position="136"/>
    </location>
</feature>
<protein>
    <submittedName>
        <fullName evidence="3">Uncharacterized protein</fullName>
    </submittedName>
</protein>
<feature type="region of interest" description="Disordered" evidence="1">
    <location>
        <begin position="113"/>
        <end position="161"/>
    </location>
</feature>
<proteinExistence type="predicted"/>
<feature type="compositionally biased region" description="Basic and acidic residues" evidence="1">
    <location>
        <begin position="149"/>
        <end position="161"/>
    </location>
</feature>
<dbReference type="EMBL" id="FR872582">
    <property type="protein sequence ID" value="CCB88283.1"/>
    <property type="molecule type" value="Genomic_DNA"/>
</dbReference>